<protein>
    <submittedName>
        <fullName evidence="1">Uncharacterized protein</fullName>
    </submittedName>
</protein>
<proteinExistence type="predicted"/>
<reference evidence="1" key="1">
    <citation type="submission" date="2020-11" db="EMBL/GenBank/DDBJ databases">
        <authorList>
            <person name="Tran Van P."/>
        </authorList>
    </citation>
    <scope>NUCLEOTIDE SEQUENCE</scope>
</reference>
<gene>
    <name evidence="1" type="ORF">TMSB3V08_LOCUS2747</name>
</gene>
<dbReference type="EMBL" id="OB793045">
    <property type="protein sequence ID" value="CAD7425844.1"/>
    <property type="molecule type" value="Genomic_DNA"/>
</dbReference>
<sequence length="545" mass="60703">MKEDTVPSVVSYSVQDMYSLGVLSLDSRQNYTTGDREYFETHGGTACAEGDSDKGISLVLFGFSCDKGAETQISTGSRYVVRRTLPKGASAKHKQTNEVFYLLETRLAEGLDHGGNKLEKGDLQHWASLVSLLSDDRTNRSDPSVEGLKLPKGAQPSNLEVECLGIGKVELEEVNPHLRGGRVENRLGKTTLSSPDRDSNLDLPVLSSRAQHDKRVSQLRHRGGALKYQSVPMETDPTLQMQTESWKTWRPRTLHNRSNIFPQIQSLRGVHVTRRSQDHIVILSHCLEMSDKTLQGWTNVSSQNASRRMITFYDDDDDDDYGDEDDPCLPHAPGEHSLLRQTPSCVPTHPCGDVSRGKVALVRCDGAAKTQYPPNHTVLLRHDIPRPHTRRGLALATGHGWLGTVCSALTLQDMAGSVQTWLARYSLFGSDSTGHGWLGTVCSDLTLQDMAGSVQSVRHSLQDMADLIQSVRILLYKTWLARYSLFGTRYRTWLTWYSLFGSYSTRHGWLGTVCLALTLQDMAGLSDSYMPQLQSLITRGEKELE</sequence>
<name>A0A7R9E1S1_9NEOP</name>
<dbReference type="AlphaFoldDB" id="A0A7R9E1S1"/>
<evidence type="ECO:0000313" key="1">
    <source>
        <dbReference type="EMBL" id="CAD7425844.1"/>
    </source>
</evidence>
<organism evidence="1">
    <name type="scientific">Timema monikensis</name>
    <dbReference type="NCBI Taxonomy" id="170555"/>
    <lineage>
        <taxon>Eukaryota</taxon>
        <taxon>Metazoa</taxon>
        <taxon>Ecdysozoa</taxon>
        <taxon>Arthropoda</taxon>
        <taxon>Hexapoda</taxon>
        <taxon>Insecta</taxon>
        <taxon>Pterygota</taxon>
        <taxon>Neoptera</taxon>
        <taxon>Polyneoptera</taxon>
        <taxon>Phasmatodea</taxon>
        <taxon>Timematodea</taxon>
        <taxon>Timematoidea</taxon>
        <taxon>Timematidae</taxon>
        <taxon>Timema</taxon>
    </lineage>
</organism>
<accession>A0A7R9E1S1</accession>